<dbReference type="EMBL" id="CAJEWN010000514">
    <property type="protein sequence ID" value="CAD2184740.1"/>
    <property type="molecule type" value="Genomic_DNA"/>
</dbReference>
<proteinExistence type="predicted"/>
<evidence type="ECO:0000313" key="1">
    <source>
        <dbReference type="EMBL" id="CAD2184740.1"/>
    </source>
</evidence>
<organism evidence="1 2">
    <name type="scientific">Meloidogyne enterolobii</name>
    <name type="common">Root-knot nematode worm</name>
    <name type="synonym">Meloidogyne mayaguensis</name>
    <dbReference type="NCBI Taxonomy" id="390850"/>
    <lineage>
        <taxon>Eukaryota</taxon>
        <taxon>Metazoa</taxon>
        <taxon>Ecdysozoa</taxon>
        <taxon>Nematoda</taxon>
        <taxon>Chromadorea</taxon>
        <taxon>Rhabditida</taxon>
        <taxon>Tylenchina</taxon>
        <taxon>Tylenchomorpha</taxon>
        <taxon>Tylenchoidea</taxon>
        <taxon>Meloidogynidae</taxon>
        <taxon>Meloidogyninae</taxon>
        <taxon>Meloidogyne</taxon>
    </lineage>
</organism>
<reference evidence="1 2" key="1">
    <citation type="submission" date="2020-08" db="EMBL/GenBank/DDBJ databases">
        <authorList>
            <person name="Koutsovoulos G."/>
            <person name="Danchin GJ E."/>
        </authorList>
    </citation>
    <scope>NUCLEOTIDE SEQUENCE [LARGE SCALE GENOMIC DNA]</scope>
</reference>
<name>A0A6V7WCL8_MELEN</name>
<protein>
    <submittedName>
        <fullName evidence="1">Uncharacterized protein</fullName>
    </submittedName>
</protein>
<dbReference type="AlphaFoldDB" id="A0A6V7WCL8"/>
<dbReference type="Proteomes" id="UP000580250">
    <property type="component" value="Unassembled WGS sequence"/>
</dbReference>
<evidence type="ECO:0000313" key="2">
    <source>
        <dbReference type="Proteomes" id="UP000580250"/>
    </source>
</evidence>
<sequence length="51" mass="6121">MLNFFIFKQFIFDFPHFSHFFIVFSSCVNSLPIGSTLIKNFKNIENFRNIL</sequence>
<accession>A0A6V7WCL8</accession>
<gene>
    <name evidence="1" type="ORF">MENT_LOCUS37112</name>
</gene>
<comment type="caution">
    <text evidence="1">The sequence shown here is derived from an EMBL/GenBank/DDBJ whole genome shotgun (WGS) entry which is preliminary data.</text>
</comment>